<dbReference type="PANTHER" id="PTHR34875:SF6">
    <property type="entry name" value="UPF0237 PROTEIN MJ1558"/>
    <property type="match status" value="1"/>
</dbReference>
<dbReference type="InterPro" id="IPR050990">
    <property type="entry name" value="UPF0237/GcvR_regulator"/>
</dbReference>
<accession>A0ABU8XWF8</accession>
<evidence type="ECO:0000259" key="1">
    <source>
        <dbReference type="PROSITE" id="PS51671"/>
    </source>
</evidence>
<keyword evidence="3" id="KW-1185">Reference proteome</keyword>
<protein>
    <submittedName>
        <fullName evidence="2">ACT domain-containing protein</fullName>
    </submittedName>
</protein>
<dbReference type="PROSITE" id="PS51671">
    <property type="entry name" value="ACT"/>
    <property type="match status" value="1"/>
</dbReference>
<feature type="domain" description="ACT" evidence="1">
    <location>
        <begin position="91"/>
        <end position="170"/>
    </location>
</feature>
<dbReference type="PIRSF" id="PIRSF028103">
    <property type="entry name" value="GcvR"/>
    <property type="match status" value="1"/>
</dbReference>
<evidence type="ECO:0000313" key="3">
    <source>
        <dbReference type="Proteomes" id="UP001375743"/>
    </source>
</evidence>
<reference evidence="2 3" key="1">
    <citation type="submission" date="2024-01" db="EMBL/GenBank/DDBJ databases">
        <title>Multi-omics insights into the function and evolution of sodium benzoate biodegradation pathways in Benzoatithermus flavus gen. nov., sp. nov. from hot spring.</title>
        <authorList>
            <person name="Hu C.-J."/>
            <person name="Li W.-J."/>
        </authorList>
    </citation>
    <scope>NUCLEOTIDE SEQUENCE [LARGE SCALE GENOMIC DNA]</scope>
    <source>
        <strain evidence="2 3">SYSU G07066</strain>
    </source>
</reference>
<dbReference type="PANTHER" id="PTHR34875">
    <property type="entry name" value="UPF0237 PROTEIN MJ1558"/>
    <property type="match status" value="1"/>
</dbReference>
<dbReference type="InterPro" id="IPR016867">
    <property type="entry name" value="GcvR"/>
</dbReference>
<gene>
    <name evidence="2" type="ORF">U1T56_20480</name>
</gene>
<sequence length="174" mass="18705">MASLTLTLIGRDRPGLVRALSERVAAAGGNWLESHMARLGGQFAGILMVEVPAEAADRLVEDLRGLDAEGLHVTVERGAPEEAGATRRAFVLELVGHDRSGIVHEIAEVLARRNVNIEELETEVVSGSFSGESLFKARARLRVPDDVAAEELREALETLANELMVDISLDATEG</sequence>
<dbReference type="EMBL" id="JBBLZC010000029">
    <property type="protein sequence ID" value="MEK0085536.1"/>
    <property type="molecule type" value="Genomic_DNA"/>
</dbReference>
<evidence type="ECO:0000313" key="2">
    <source>
        <dbReference type="EMBL" id="MEK0085536.1"/>
    </source>
</evidence>
<dbReference type="RefSeq" id="WP_418161385.1">
    <property type="nucleotide sequence ID" value="NZ_JBBLZC010000029.1"/>
</dbReference>
<comment type="caution">
    <text evidence="2">The sequence shown here is derived from an EMBL/GenBank/DDBJ whole genome shotgun (WGS) entry which is preliminary data.</text>
</comment>
<dbReference type="Pfam" id="PF13740">
    <property type="entry name" value="ACT_6"/>
    <property type="match status" value="2"/>
</dbReference>
<dbReference type="SUPFAM" id="SSF55021">
    <property type="entry name" value="ACT-like"/>
    <property type="match status" value="2"/>
</dbReference>
<organism evidence="2 3">
    <name type="scientific">Benzoatithermus flavus</name>
    <dbReference type="NCBI Taxonomy" id="3108223"/>
    <lineage>
        <taxon>Bacteria</taxon>
        <taxon>Pseudomonadati</taxon>
        <taxon>Pseudomonadota</taxon>
        <taxon>Alphaproteobacteria</taxon>
        <taxon>Geminicoccales</taxon>
        <taxon>Geminicoccaceae</taxon>
        <taxon>Benzoatithermus</taxon>
    </lineage>
</organism>
<dbReference type="InterPro" id="IPR002912">
    <property type="entry name" value="ACT_dom"/>
</dbReference>
<dbReference type="InterPro" id="IPR045865">
    <property type="entry name" value="ACT-like_dom_sf"/>
</dbReference>
<proteinExistence type="predicted"/>
<dbReference type="Gene3D" id="3.30.70.260">
    <property type="match status" value="2"/>
</dbReference>
<dbReference type="CDD" id="cd04869">
    <property type="entry name" value="ACT_GcvR_2"/>
    <property type="match status" value="1"/>
</dbReference>
<name>A0ABU8XWF8_9PROT</name>
<dbReference type="Proteomes" id="UP001375743">
    <property type="component" value="Unassembled WGS sequence"/>
</dbReference>